<gene>
    <name evidence="1" type="ORF">M9H77_12681</name>
</gene>
<protein>
    <submittedName>
        <fullName evidence="1">Uncharacterized protein</fullName>
    </submittedName>
</protein>
<reference evidence="2" key="1">
    <citation type="journal article" date="2023" name="Nat. Plants">
        <title>Single-cell RNA sequencing provides a high-resolution roadmap for understanding the multicellular compartmentation of specialized metabolism.</title>
        <authorList>
            <person name="Sun S."/>
            <person name="Shen X."/>
            <person name="Li Y."/>
            <person name="Li Y."/>
            <person name="Wang S."/>
            <person name="Li R."/>
            <person name="Zhang H."/>
            <person name="Shen G."/>
            <person name="Guo B."/>
            <person name="Wei J."/>
            <person name="Xu J."/>
            <person name="St-Pierre B."/>
            <person name="Chen S."/>
            <person name="Sun C."/>
        </authorList>
    </citation>
    <scope>NUCLEOTIDE SEQUENCE [LARGE SCALE GENOMIC DNA]</scope>
</reference>
<organism evidence="1 2">
    <name type="scientific">Catharanthus roseus</name>
    <name type="common">Madagascar periwinkle</name>
    <name type="synonym">Vinca rosea</name>
    <dbReference type="NCBI Taxonomy" id="4058"/>
    <lineage>
        <taxon>Eukaryota</taxon>
        <taxon>Viridiplantae</taxon>
        <taxon>Streptophyta</taxon>
        <taxon>Embryophyta</taxon>
        <taxon>Tracheophyta</taxon>
        <taxon>Spermatophyta</taxon>
        <taxon>Magnoliopsida</taxon>
        <taxon>eudicotyledons</taxon>
        <taxon>Gunneridae</taxon>
        <taxon>Pentapetalae</taxon>
        <taxon>asterids</taxon>
        <taxon>lamiids</taxon>
        <taxon>Gentianales</taxon>
        <taxon>Apocynaceae</taxon>
        <taxon>Rauvolfioideae</taxon>
        <taxon>Vinceae</taxon>
        <taxon>Catharanthinae</taxon>
        <taxon>Catharanthus</taxon>
    </lineage>
</organism>
<evidence type="ECO:0000313" key="2">
    <source>
        <dbReference type="Proteomes" id="UP001060085"/>
    </source>
</evidence>
<comment type="caution">
    <text evidence="1">The sequence shown here is derived from an EMBL/GenBank/DDBJ whole genome shotgun (WGS) entry which is preliminary data.</text>
</comment>
<dbReference type="Proteomes" id="UP001060085">
    <property type="component" value="Linkage Group LG03"/>
</dbReference>
<sequence>MRDAFAASSATACCSALLLLLAVPFPAAPRLRCADEAARCSSSLGVWTSGSSACSAGRGSLSTSAALLLTGAARAAGWSAAAVQVCFNMAKYFEKWKKSSKPEPVEESSSKKSRVGVEFSDCEIIGGPGLRKPINSYPYETRDELRRRYMAKGPTQPCDHKFPQTDFGHKHKYGDDMFTEVGFKNWKRAKEKFRNHEGLPNSAHSGAVVR</sequence>
<proteinExistence type="predicted"/>
<dbReference type="EMBL" id="CM044703">
    <property type="protein sequence ID" value="KAI5672317.1"/>
    <property type="molecule type" value="Genomic_DNA"/>
</dbReference>
<name>A0ACC0BI55_CATRO</name>
<accession>A0ACC0BI55</accession>
<evidence type="ECO:0000313" key="1">
    <source>
        <dbReference type="EMBL" id="KAI5672317.1"/>
    </source>
</evidence>
<keyword evidence="2" id="KW-1185">Reference proteome</keyword>